<evidence type="ECO:0000256" key="1">
    <source>
        <dbReference type="SAM" id="MobiDB-lite"/>
    </source>
</evidence>
<comment type="caution">
    <text evidence="2">The sequence shown here is derived from an EMBL/GenBank/DDBJ whole genome shotgun (WGS) entry which is preliminary data.</text>
</comment>
<dbReference type="AlphaFoldDB" id="A0A9P6IRK7"/>
<evidence type="ECO:0000313" key="3">
    <source>
        <dbReference type="Proteomes" id="UP000749646"/>
    </source>
</evidence>
<dbReference type="EMBL" id="JAAAHW010008195">
    <property type="protein sequence ID" value="KAF9944895.1"/>
    <property type="molecule type" value="Genomic_DNA"/>
</dbReference>
<accession>A0A9P6IRK7</accession>
<feature type="region of interest" description="Disordered" evidence="1">
    <location>
        <begin position="25"/>
        <end position="52"/>
    </location>
</feature>
<gene>
    <name evidence="2" type="ORF">BGZ65_011455</name>
</gene>
<feature type="non-terminal residue" evidence="2">
    <location>
        <position position="108"/>
    </location>
</feature>
<protein>
    <submittedName>
        <fullName evidence="2">Uncharacterized protein</fullName>
    </submittedName>
</protein>
<sequence>MTRSVFEMSEEFVAAVAGQARNKRKIDLTENESSDSSESSERTSKCLCPSPSSTMIVSPDNIAMGTELIREARKLTEARNEQLRLVVMSHLVHKQLDELEKTGVVVET</sequence>
<evidence type="ECO:0000313" key="2">
    <source>
        <dbReference type="EMBL" id="KAF9944895.1"/>
    </source>
</evidence>
<keyword evidence="3" id="KW-1185">Reference proteome</keyword>
<name>A0A9P6IRK7_9FUNG</name>
<organism evidence="2 3">
    <name type="scientific">Modicella reniformis</name>
    <dbReference type="NCBI Taxonomy" id="1440133"/>
    <lineage>
        <taxon>Eukaryota</taxon>
        <taxon>Fungi</taxon>
        <taxon>Fungi incertae sedis</taxon>
        <taxon>Mucoromycota</taxon>
        <taxon>Mortierellomycotina</taxon>
        <taxon>Mortierellomycetes</taxon>
        <taxon>Mortierellales</taxon>
        <taxon>Mortierellaceae</taxon>
        <taxon>Modicella</taxon>
    </lineage>
</organism>
<dbReference type="Proteomes" id="UP000749646">
    <property type="component" value="Unassembled WGS sequence"/>
</dbReference>
<reference evidence="2" key="1">
    <citation type="journal article" date="2020" name="Fungal Divers.">
        <title>Resolving the Mortierellaceae phylogeny through synthesis of multi-gene phylogenetics and phylogenomics.</title>
        <authorList>
            <person name="Vandepol N."/>
            <person name="Liber J."/>
            <person name="Desiro A."/>
            <person name="Na H."/>
            <person name="Kennedy M."/>
            <person name="Barry K."/>
            <person name="Grigoriev I.V."/>
            <person name="Miller A.N."/>
            <person name="O'Donnell K."/>
            <person name="Stajich J.E."/>
            <person name="Bonito G."/>
        </authorList>
    </citation>
    <scope>NUCLEOTIDE SEQUENCE</scope>
    <source>
        <strain evidence="2">MES-2147</strain>
    </source>
</reference>
<proteinExistence type="predicted"/>
<dbReference type="OrthoDB" id="2449478at2759"/>